<dbReference type="SUPFAM" id="SSF47598">
    <property type="entry name" value="Ribbon-helix-helix"/>
    <property type="match status" value="1"/>
</dbReference>
<evidence type="ECO:0000259" key="1">
    <source>
        <dbReference type="Pfam" id="PF22513"/>
    </source>
</evidence>
<proteinExistence type="predicted"/>
<keyword evidence="3" id="KW-1185">Reference proteome</keyword>
<dbReference type="Pfam" id="PF22513">
    <property type="entry name" value="FitA-like_RHH"/>
    <property type="match status" value="1"/>
</dbReference>
<sequence length="75" mass="8188">MATLYIRDVSDEVAATLKVRAAEAGTSLSAYVSRELERLAARPTNAQIVEQLRSRDRSEGPTTEEILAAVEAGRR</sequence>
<dbReference type="Proteomes" id="UP000722125">
    <property type="component" value="Unassembled WGS sequence"/>
</dbReference>
<evidence type="ECO:0000313" key="3">
    <source>
        <dbReference type="Proteomes" id="UP000722125"/>
    </source>
</evidence>
<reference evidence="2 3" key="1">
    <citation type="submission" date="2021-05" db="EMBL/GenBank/DDBJ databases">
        <title>Description of Cellulomonas sp. DKR-3 sp. nov.</title>
        <authorList>
            <person name="Dahal R.H."/>
            <person name="Chaudhary D.K."/>
        </authorList>
    </citation>
    <scope>NUCLEOTIDE SEQUENCE [LARGE SCALE GENOMIC DNA]</scope>
    <source>
        <strain evidence="2 3">DKR-3</strain>
    </source>
</reference>
<protein>
    <submittedName>
        <fullName evidence="2">Antitoxin</fullName>
    </submittedName>
</protein>
<name>A0ABS5TV39_9CELL</name>
<gene>
    <name evidence="2" type="ORF">KIN34_01510</name>
</gene>
<dbReference type="InterPro" id="IPR053853">
    <property type="entry name" value="FitA-like_RHH"/>
</dbReference>
<evidence type="ECO:0000313" key="2">
    <source>
        <dbReference type="EMBL" id="MBT0992968.1"/>
    </source>
</evidence>
<accession>A0ABS5TV39</accession>
<dbReference type="EMBL" id="JAHBOH010000001">
    <property type="protein sequence ID" value="MBT0992968.1"/>
    <property type="molecule type" value="Genomic_DNA"/>
</dbReference>
<organism evidence="2 3">
    <name type="scientific">Cellulomonas fulva</name>
    <dbReference type="NCBI Taxonomy" id="2835530"/>
    <lineage>
        <taxon>Bacteria</taxon>
        <taxon>Bacillati</taxon>
        <taxon>Actinomycetota</taxon>
        <taxon>Actinomycetes</taxon>
        <taxon>Micrococcales</taxon>
        <taxon>Cellulomonadaceae</taxon>
        <taxon>Cellulomonas</taxon>
    </lineage>
</organism>
<comment type="caution">
    <text evidence="2">The sequence shown here is derived from an EMBL/GenBank/DDBJ whole genome shotgun (WGS) entry which is preliminary data.</text>
</comment>
<dbReference type="InterPro" id="IPR010985">
    <property type="entry name" value="Ribbon_hlx_hlx"/>
</dbReference>
<dbReference type="RefSeq" id="WP_214345949.1">
    <property type="nucleotide sequence ID" value="NZ_JAHBOH010000001.1"/>
</dbReference>
<feature type="domain" description="Antitoxin FitA-like ribbon-helix-helix" evidence="1">
    <location>
        <begin position="2"/>
        <end position="39"/>
    </location>
</feature>